<dbReference type="RefSeq" id="WP_382349889.1">
    <property type="nucleotide sequence ID" value="NZ_JBHMBP010000002.1"/>
</dbReference>
<dbReference type="PANTHER" id="PTHR33164:SF99">
    <property type="entry name" value="MARR FAMILY REGULATORY PROTEIN"/>
    <property type="match status" value="1"/>
</dbReference>
<name>A0ABW2D610_9ACTN</name>
<dbReference type="PROSITE" id="PS50995">
    <property type="entry name" value="HTH_MARR_2"/>
    <property type="match status" value="1"/>
</dbReference>
<reference evidence="3" key="1">
    <citation type="journal article" date="2019" name="Int. J. Syst. Evol. Microbiol.">
        <title>The Global Catalogue of Microorganisms (GCM) 10K type strain sequencing project: providing services to taxonomists for standard genome sequencing and annotation.</title>
        <authorList>
            <consortium name="The Broad Institute Genomics Platform"/>
            <consortium name="The Broad Institute Genome Sequencing Center for Infectious Disease"/>
            <person name="Wu L."/>
            <person name="Ma J."/>
        </authorList>
    </citation>
    <scope>NUCLEOTIDE SEQUENCE [LARGE SCALE GENOMIC DNA]</scope>
    <source>
        <strain evidence="3">KACC 12634</strain>
    </source>
</reference>
<dbReference type="PANTHER" id="PTHR33164">
    <property type="entry name" value="TRANSCRIPTIONAL REGULATOR, MARR FAMILY"/>
    <property type="match status" value="1"/>
</dbReference>
<dbReference type="Proteomes" id="UP001596470">
    <property type="component" value="Unassembled WGS sequence"/>
</dbReference>
<dbReference type="InterPro" id="IPR039422">
    <property type="entry name" value="MarR/SlyA-like"/>
</dbReference>
<dbReference type="InterPro" id="IPR036388">
    <property type="entry name" value="WH-like_DNA-bd_sf"/>
</dbReference>
<comment type="caution">
    <text evidence="2">The sequence shown here is derived from an EMBL/GenBank/DDBJ whole genome shotgun (WGS) entry which is preliminary data.</text>
</comment>
<evidence type="ECO:0000259" key="1">
    <source>
        <dbReference type="PROSITE" id="PS50995"/>
    </source>
</evidence>
<dbReference type="SMART" id="SM00347">
    <property type="entry name" value="HTH_MARR"/>
    <property type="match status" value="1"/>
</dbReference>
<keyword evidence="3" id="KW-1185">Reference proteome</keyword>
<feature type="domain" description="HTH marR-type" evidence="1">
    <location>
        <begin position="18"/>
        <end position="154"/>
    </location>
</feature>
<protein>
    <submittedName>
        <fullName evidence="2">MarR family winged helix-turn-helix transcriptional regulator</fullName>
    </submittedName>
</protein>
<proteinExistence type="predicted"/>
<dbReference type="InterPro" id="IPR036390">
    <property type="entry name" value="WH_DNA-bd_sf"/>
</dbReference>
<dbReference type="Gene3D" id="1.10.10.10">
    <property type="entry name" value="Winged helix-like DNA-binding domain superfamily/Winged helix DNA-binding domain"/>
    <property type="match status" value="1"/>
</dbReference>
<gene>
    <name evidence="2" type="ORF">ACFQS3_11195</name>
</gene>
<evidence type="ECO:0000313" key="2">
    <source>
        <dbReference type="EMBL" id="MFC6957760.1"/>
    </source>
</evidence>
<sequence length="161" mass="17899">MNDTEPDPGAVPWLSDDEQRSWRAFVRLHLKLSARLAADLQAHSGLSSADFEVLVALTDVPEGRVRFQDLAKGIDWEQSRLSHQIRRMAGRDLVAREECEEDGRGAYVAISAHGRAAIEAAAPKHVATVRRLVLDALAPEEFAELGRLSAKLTERIDRIRP</sequence>
<dbReference type="Pfam" id="PF12802">
    <property type="entry name" value="MarR_2"/>
    <property type="match status" value="1"/>
</dbReference>
<dbReference type="EMBL" id="JBHSYS010000002">
    <property type="protein sequence ID" value="MFC6957760.1"/>
    <property type="molecule type" value="Genomic_DNA"/>
</dbReference>
<accession>A0ABW2D610</accession>
<organism evidence="2 3">
    <name type="scientific">Glycomyces mayteni</name>
    <dbReference type="NCBI Taxonomy" id="543887"/>
    <lineage>
        <taxon>Bacteria</taxon>
        <taxon>Bacillati</taxon>
        <taxon>Actinomycetota</taxon>
        <taxon>Actinomycetes</taxon>
        <taxon>Glycomycetales</taxon>
        <taxon>Glycomycetaceae</taxon>
        <taxon>Glycomyces</taxon>
    </lineage>
</organism>
<dbReference type="InterPro" id="IPR000835">
    <property type="entry name" value="HTH_MarR-typ"/>
</dbReference>
<dbReference type="SUPFAM" id="SSF46785">
    <property type="entry name" value="Winged helix' DNA-binding domain"/>
    <property type="match status" value="1"/>
</dbReference>
<evidence type="ECO:0000313" key="3">
    <source>
        <dbReference type="Proteomes" id="UP001596470"/>
    </source>
</evidence>